<dbReference type="InterPro" id="IPR017850">
    <property type="entry name" value="Alkaline_phosphatase_core_sf"/>
</dbReference>
<dbReference type="PANTHER" id="PTHR31956:SF1">
    <property type="entry name" value="NON-SPECIFIC PHOSPHOLIPASE C1"/>
    <property type="match status" value="1"/>
</dbReference>
<reference evidence="3" key="1">
    <citation type="submission" date="2018-02" db="EMBL/GenBank/DDBJ databases">
        <authorList>
            <person name="O'Hara-Hanley K."/>
            <person name="Soby S."/>
        </authorList>
    </citation>
    <scope>NUCLEOTIDE SEQUENCE [LARGE SCALE GENOMIC DNA]</scope>
    <source>
        <strain evidence="3">MWU14-2602</strain>
    </source>
</reference>
<keyword evidence="1" id="KW-0378">Hydrolase</keyword>
<dbReference type="RefSeq" id="WP_103903600.1">
    <property type="nucleotide sequence ID" value="NZ_PQWB01000074.1"/>
</dbReference>
<evidence type="ECO:0000256" key="1">
    <source>
        <dbReference type="ARBA" id="ARBA00022801"/>
    </source>
</evidence>
<dbReference type="PANTHER" id="PTHR31956">
    <property type="entry name" value="NON-SPECIFIC PHOSPHOLIPASE C4-RELATED"/>
    <property type="match status" value="1"/>
</dbReference>
<accession>A0A2S5DD82</accession>
<dbReference type="Pfam" id="PF04185">
    <property type="entry name" value="Phosphoesterase"/>
    <property type="match status" value="1"/>
</dbReference>
<dbReference type="EMBL" id="PQWB01000074">
    <property type="protein sequence ID" value="POZ61055.1"/>
    <property type="molecule type" value="Genomic_DNA"/>
</dbReference>
<dbReference type="AlphaFoldDB" id="A0A2S5DD82"/>
<sequence>MPVYLATLGIRNLRPTSECGGCYDHVAPPWGKGVVAPDGSVDHKYGFDFTRLGPRVPTILVSPLIRAGTVYRAPSGAAPFEHTTLLKTIEARWNLPNLSARDAAASDIGGVLTLSTPRTDDPLANVQVPHFDGPIPSAADVTHIQQLHADALEAHPAVIASGEVRKNRPTNSVEFENYLRSLSAHT</sequence>
<organism evidence="2 3">
    <name type="scientific">Chromobacterium alticapitis</name>
    <dbReference type="NCBI Taxonomy" id="2073169"/>
    <lineage>
        <taxon>Bacteria</taxon>
        <taxon>Pseudomonadati</taxon>
        <taxon>Pseudomonadota</taxon>
        <taxon>Betaproteobacteria</taxon>
        <taxon>Neisseriales</taxon>
        <taxon>Chromobacteriaceae</taxon>
        <taxon>Chromobacterium</taxon>
    </lineage>
</organism>
<dbReference type="InterPro" id="IPR007312">
    <property type="entry name" value="Phosphoesterase"/>
</dbReference>
<gene>
    <name evidence="2" type="ORF">C2I19_15635</name>
</gene>
<name>A0A2S5DD82_9NEIS</name>
<evidence type="ECO:0000313" key="3">
    <source>
        <dbReference type="Proteomes" id="UP000237082"/>
    </source>
</evidence>
<keyword evidence="3" id="KW-1185">Reference proteome</keyword>
<proteinExistence type="predicted"/>
<protein>
    <submittedName>
        <fullName evidence="2">Uncharacterized protein</fullName>
    </submittedName>
</protein>
<dbReference type="Proteomes" id="UP000237082">
    <property type="component" value="Unassembled WGS sequence"/>
</dbReference>
<comment type="caution">
    <text evidence="2">The sequence shown here is derived from an EMBL/GenBank/DDBJ whole genome shotgun (WGS) entry which is preliminary data.</text>
</comment>
<evidence type="ECO:0000313" key="2">
    <source>
        <dbReference type="EMBL" id="POZ61055.1"/>
    </source>
</evidence>
<dbReference type="OrthoDB" id="980947at2"/>
<dbReference type="GO" id="GO:0009395">
    <property type="term" value="P:phospholipid catabolic process"/>
    <property type="evidence" value="ECO:0007669"/>
    <property type="project" value="TreeGrafter"/>
</dbReference>
<dbReference type="GO" id="GO:0042578">
    <property type="term" value="F:phosphoric ester hydrolase activity"/>
    <property type="evidence" value="ECO:0007669"/>
    <property type="project" value="UniProtKB-ARBA"/>
</dbReference>
<dbReference type="Gene3D" id="3.40.720.10">
    <property type="entry name" value="Alkaline Phosphatase, subunit A"/>
    <property type="match status" value="1"/>
</dbReference>